<evidence type="ECO:0000259" key="10">
    <source>
        <dbReference type="Pfam" id="PF02225"/>
    </source>
</evidence>
<protein>
    <recommendedName>
        <fullName evidence="14">Serine protease, subtilisin family</fullName>
    </recommendedName>
</protein>
<evidence type="ECO:0000256" key="2">
    <source>
        <dbReference type="ARBA" id="ARBA00022512"/>
    </source>
</evidence>
<dbReference type="InterPro" id="IPR023828">
    <property type="entry name" value="Peptidase_S8_Ser-AS"/>
</dbReference>
<dbReference type="InterPro" id="IPR022398">
    <property type="entry name" value="Peptidase_S8_His-AS"/>
</dbReference>
<keyword evidence="2" id="KW-0964">Secreted</keyword>
<name>A0ABN2JVU9_9MICO</name>
<feature type="active site" description="Charge relay system" evidence="7">
    <location>
        <position position="600"/>
    </location>
</feature>
<comment type="caution">
    <text evidence="12">The sequence shown here is derived from an EMBL/GenBank/DDBJ whole genome shotgun (WGS) entry which is preliminary data.</text>
</comment>
<keyword evidence="3 7" id="KW-0645">Protease</keyword>
<proteinExistence type="inferred from homology"/>
<keyword evidence="5 7" id="KW-0378">Hydrolase</keyword>
<dbReference type="InterPro" id="IPR036852">
    <property type="entry name" value="Peptidase_S8/S53_dom_sf"/>
</dbReference>
<dbReference type="InterPro" id="IPR054470">
    <property type="entry name" value="FIMAH_dom"/>
</dbReference>
<evidence type="ECO:0000256" key="3">
    <source>
        <dbReference type="ARBA" id="ARBA00022670"/>
    </source>
</evidence>
<evidence type="ECO:0000313" key="13">
    <source>
        <dbReference type="Proteomes" id="UP001501138"/>
    </source>
</evidence>
<dbReference type="PANTHER" id="PTHR43806">
    <property type="entry name" value="PEPTIDASE S8"/>
    <property type="match status" value="1"/>
</dbReference>
<organism evidence="12 13">
    <name type="scientific">Isoptericola hypogeus</name>
    <dbReference type="NCBI Taxonomy" id="300179"/>
    <lineage>
        <taxon>Bacteria</taxon>
        <taxon>Bacillati</taxon>
        <taxon>Actinomycetota</taxon>
        <taxon>Actinomycetes</taxon>
        <taxon>Micrococcales</taxon>
        <taxon>Promicromonosporaceae</taxon>
        <taxon>Isoptericola</taxon>
    </lineage>
</organism>
<evidence type="ECO:0000256" key="7">
    <source>
        <dbReference type="PROSITE-ProRule" id="PRU01240"/>
    </source>
</evidence>
<dbReference type="SUPFAM" id="SSF50969">
    <property type="entry name" value="YVTN repeat-like/Quinoprotein amine dehydrogenase"/>
    <property type="match status" value="1"/>
</dbReference>
<evidence type="ECO:0000259" key="9">
    <source>
        <dbReference type="Pfam" id="PF00082"/>
    </source>
</evidence>
<feature type="domain" description="PA" evidence="10">
    <location>
        <begin position="307"/>
        <end position="395"/>
    </location>
</feature>
<dbReference type="RefSeq" id="WP_344250680.1">
    <property type="nucleotide sequence ID" value="NZ_BAAAPM010000010.1"/>
</dbReference>
<dbReference type="Pfam" id="PF02225">
    <property type="entry name" value="PA"/>
    <property type="match status" value="1"/>
</dbReference>
<dbReference type="Pfam" id="PF22888">
    <property type="entry name" value="FIMAH"/>
    <property type="match status" value="1"/>
</dbReference>
<dbReference type="SUPFAM" id="SSF52743">
    <property type="entry name" value="Subtilisin-like"/>
    <property type="match status" value="1"/>
</dbReference>
<gene>
    <name evidence="12" type="ORF">GCM10009809_40270</name>
</gene>
<dbReference type="PROSITE" id="PS00137">
    <property type="entry name" value="SUBTILASE_HIS"/>
    <property type="match status" value="1"/>
</dbReference>
<evidence type="ECO:0000256" key="8">
    <source>
        <dbReference type="RuleBase" id="RU003355"/>
    </source>
</evidence>
<feature type="domain" description="FIMAH" evidence="11">
    <location>
        <begin position="1246"/>
        <end position="1323"/>
    </location>
</feature>
<dbReference type="Pfam" id="PF00082">
    <property type="entry name" value="Peptidase_S8"/>
    <property type="match status" value="1"/>
</dbReference>
<feature type="active site" description="Charge relay system" evidence="7">
    <location>
        <position position="251"/>
    </location>
</feature>
<evidence type="ECO:0000256" key="1">
    <source>
        <dbReference type="ARBA" id="ARBA00011073"/>
    </source>
</evidence>
<dbReference type="InterPro" id="IPR015500">
    <property type="entry name" value="Peptidase_S8_subtilisin-rel"/>
</dbReference>
<evidence type="ECO:0008006" key="14">
    <source>
        <dbReference type="Google" id="ProtNLM"/>
    </source>
</evidence>
<dbReference type="PANTHER" id="PTHR43806:SF11">
    <property type="entry name" value="CEREVISIN-RELATED"/>
    <property type="match status" value="1"/>
</dbReference>
<keyword evidence="2" id="KW-0134">Cell wall</keyword>
<dbReference type="Gene3D" id="3.50.30.30">
    <property type="match status" value="1"/>
</dbReference>
<evidence type="ECO:0000259" key="11">
    <source>
        <dbReference type="Pfam" id="PF22888"/>
    </source>
</evidence>
<dbReference type="InterPro" id="IPR023827">
    <property type="entry name" value="Peptidase_S8_Asp-AS"/>
</dbReference>
<sequence length="1328" mass="137425">MISHGRRRSAVRLDRIRAATLAVSLAAGTLVGVSLESAPAAANAVTASAAPGLGNGFHVDHTAQVTLVSGDTVIVGPDDAPRVEPGPGRERVSFDIQDTGDGLTVVPADAADLLAAGRLDHRLFDIAYLIDEGYDDDHRDELPLLVEGSRADVRGLAASPGTDLRTTLPAGRVSALSQDRRGPRRADLWSALTAEAGAGPKVATALPEGITKVWLDGTVEATLDQSVPQIGAPEAWDAGYDGEGVTIAVLDTGIDSTHPDLANKVVQEKVFSQEPTSGQFTVDQLPQPVGFFGMVGGKVVPKSGSAAPLVNVGRACTTTLGDELLADPAGKTALVVRDQGGCPLAEQYDAVAEAGATGVVVHNDEPGHFVGQVLDAQHRNAIWAAGVSDRSGADLIGLLDADQEVVLDFTANAFAGDLVGHGTHVAGTIVGSGAASGGRYKGVAPGADLMNAKVLNDKGSALESWVLAGMEWAAANGADIINMSLGGAPSDGTDPLSQAVNRISAEQDVLFVISAGNSGDAPQTIGSPGAADAALTVGAVDKSDGLATFSSRGPRLGDFAVKPDVTAPGVDIVAPRAAGTDLLGHVEPLDEHYMGANGTSMATPHVAGAAALLQQARPELRGTALKNALTSTAVDGGYAPSEQGTGRIDVARAFRQGVYATTSLNFGSLTGTDATTARDLVYTNDTDAVVDLDLSVDPASGLQLSATRVQVPAHGSASVAVSVSPADLDLGPGGGVVTGASDQVSLRTAAGFNRTRTIDPMTENWDAEWAVSDEHSGNTVGARLGDTALSADGRQLFQFGPAFLSDEFITAAVDTVTGEQLWVAHHPVAASSGTRGAGIAASPDGSTVFVSGEQTDPATNRTSIVTLAYNNVPPASPTDPELGEELWRAVQPDISVVGLNPGGGGSIAVTPDGSTVVLAATELGDDHDTTMTTIAYDAGTGKQDWIARRGDPGLMTTGIDLSIDPEGKYAYVSGFTQLRHREVAVNPVTVAYELTGVRRGEERWVSRRDSVAVNFQAWHNSVSSDGDRIFVTGTVLEDSEEFDERMQTQALDAATGELVWTSTFGAADHDWEPGHTGPARGTDQAETEAIAVSPNNDLMFVTGSHCEGSSCAGDFGLVTVAYRQSTGEEVWSAIHAISHPPIPRTLDTSVAVSPDGTGVYVSGVCCATRKSTLPREQVTFAYDAATGERTALARENFQGGSIENAGEILVSPHDGTVYATGQATFAYTSGKPTTWLIRAYEAPVTFASLRARVDALAEEHKVTLPGQVQLLVRLRQAETHTQDGSPPLAIAALQKFASIARSTKFVPDSDARATLTGDLERLMDRLRG</sequence>
<dbReference type="Proteomes" id="UP001501138">
    <property type="component" value="Unassembled WGS sequence"/>
</dbReference>
<dbReference type="Gene3D" id="3.40.50.200">
    <property type="entry name" value="Peptidase S8/S53 domain"/>
    <property type="match status" value="1"/>
</dbReference>
<dbReference type="InterPro" id="IPR050131">
    <property type="entry name" value="Peptidase_S8_subtilisin-like"/>
</dbReference>
<feature type="active site" description="Charge relay system" evidence="7">
    <location>
        <position position="421"/>
    </location>
</feature>
<dbReference type="InterPro" id="IPR015943">
    <property type="entry name" value="WD40/YVTN_repeat-like_dom_sf"/>
</dbReference>
<accession>A0ABN2JVU9</accession>
<dbReference type="Gene3D" id="2.130.10.10">
    <property type="entry name" value="YVTN repeat-like/Quinoprotein amine dehydrogenase"/>
    <property type="match status" value="1"/>
</dbReference>
<dbReference type="InterPro" id="IPR003137">
    <property type="entry name" value="PA_domain"/>
</dbReference>
<reference evidence="12 13" key="1">
    <citation type="journal article" date="2019" name="Int. J. Syst. Evol. Microbiol.">
        <title>The Global Catalogue of Microorganisms (GCM) 10K type strain sequencing project: providing services to taxonomists for standard genome sequencing and annotation.</title>
        <authorList>
            <consortium name="The Broad Institute Genomics Platform"/>
            <consortium name="The Broad Institute Genome Sequencing Center for Infectious Disease"/>
            <person name="Wu L."/>
            <person name="Ma J."/>
        </authorList>
    </citation>
    <scope>NUCLEOTIDE SEQUENCE [LARGE SCALE GENOMIC DNA]</scope>
    <source>
        <strain evidence="12 13">JCM 15589</strain>
    </source>
</reference>
<keyword evidence="13" id="KW-1185">Reference proteome</keyword>
<dbReference type="EMBL" id="BAAAPM010000010">
    <property type="protein sequence ID" value="GAA1740670.1"/>
    <property type="molecule type" value="Genomic_DNA"/>
</dbReference>
<dbReference type="InterPro" id="IPR011044">
    <property type="entry name" value="Quino_amine_DH_bsu"/>
</dbReference>
<keyword evidence="6 7" id="KW-0720">Serine protease</keyword>
<dbReference type="PRINTS" id="PR00723">
    <property type="entry name" value="SUBTILISIN"/>
</dbReference>
<dbReference type="InterPro" id="IPR000209">
    <property type="entry name" value="Peptidase_S8/S53_dom"/>
</dbReference>
<evidence type="ECO:0000313" key="12">
    <source>
        <dbReference type="EMBL" id="GAA1740670.1"/>
    </source>
</evidence>
<dbReference type="CDD" id="cd00538">
    <property type="entry name" value="PA"/>
    <property type="match status" value="1"/>
</dbReference>
<evidence type="ECO:0000256" key="4">
    <source>
        <dbReference type="ARBA" id="ARBA00022729"/>
    </source>
</evidence>
<evidence type="ECO:0000256" key="6">
    <source>
        <dbReference type="ARBA" id="ARBA00022825"/>
    </source>
</evidence>
<dbReference type="PROSITE" id="PS00138">
    <property type="entry name" value="SUBTILASE_SER"/>
    <property type="match status" value="1"/>
</dbReference>
<evidence type="ECO:0000256" key="5">
    <source>
        <dbReference type="ARBA" id="ARBA00022801"/>
    </source>
</evidence>
<dbReference type="PROSITE" id="PS00136">
    <property type="entry name" value="SUBTILASE_ASP"/>
    <property type="match status" value="1"/>
</dbReference>
<keyword evidence="4" id="KW-0732">Signal</keyword>
<dbReference type="PROSITE" id="PS51892">
    <property type="entry name" value="SUBTILASE"/>
    <property type="match status" value="1"/>
</dbReference>
<comment type="similarity">
    <text evidence="1 7 8">Belongs to the peptidase S8 family.</text>
</comment>
<feature type="domain" description="Peptidase S8/S53" evidence="9">
    <location>
        <begin position="242"/>
        <end position="646"/>
    </location>
</feature>